<name>A0A7W9L517_BREVE</name>
<protein>
    <recommendedName>
        <fullName evidence="1">DUF6950 domain-containing protein</fullName>
    </recommendedName>
</protein>
<feature type="domain" description="DUF6950" evidence="1">
    <location>
        <begin position="10"/>
        <end position="139"/>
    </location>
</feature>
<reference evidence="2 3" key="1">
    <citation type="submission" date="2020-08" db="EMBL/GenBank/DDBJ databases">
        <title>Functional genomics of gut bacteria from endangered species of beetles.</title>
        <authorList>
            <person name="Carlos-Shanley C."/>
        </authorList>
    </citation>
    <scope>NUCLEOTIDE SEQUENCE [LARGE SCALE GENOMIC DNA]</scope>
    <source>
        <strain evidence="2 3">S00192</strain>
    </source>
</reference>
<comment type="caution">
    <text evidence="2">The sequence shown here is derived from an EMBL/GenBank/DDBJ whole genome shotgun (WGS) entry which is preliminary data.</text>
</comment>
<dbReference type="AlphaFoldDB" id="A0A7W9L517"/>
<dbReference type="Proteomes" id="UP000556201">
    <property type="component" value="Unassembled WGS sequence"/>
</dbReference>
<accession>A0A7W9L517</accession>
<dbReference type="Pfam" id="PF22262">
    <property type="entry name" value="DUF6950"/>
    <property type="match status" value="1"/>
</dbReference>
<dbReference type="RefSeq" id="WP_184278493.1">
    <property type="nucleotide sequence ID" value="NZ_JACHLJ010000001.1"/>
</dbReference>
<organism evidence="2 3">
    <name type="scientific">Brevundimonas vesicularis</name>
    <name type="common">Pseudomonas vesicularis</name>
    <dbReference type="NCBI Taxonomy" id="41276"/>
    <lineage>
        <taxon>Bacteria</taxon>
        <taxon>Pseudomonadati</taxon>
        <taxon>Pseudomonadota</taxon>
        <taxon>Alphaproteobacteria</taxon>
        <taxon>Caulobacterales</taxon>
        <taxon>Caulobacteraceae</taxon>
        <taxon>Brevundimonas</taxon>
    </lineage>
</organism>
<evidence type="ECO:0000313" key="2">
    <source>
        <dbReference type="EMBL" id="MBB5770894.1"/>
    </source>
</evidence>
<proteinExistence type="predicted"/>
<dbReference type="InterPro" id="IPR053802">
    <property type="entry name" value="DUF6950"/>
</dbReference>
<sequence length="140" mass="14988">MIDERIRRAAAAEACWKRFYGKAYDPGKRDCVKLATHALIKMGHGSGPMKGLVYASEAQGLKLLRKAGFKSLPEALDARGLPRIAPAAAMQGDLIALDAGEENPFGAALTVAMADGIVLGFSQGICSTWRPLAYQAAWRL</sequence>
<dbReference type="EMBL" id="JACHLJ010000001">
    <property type="protein sequence ID" value="MBB5770894.1"/>
    <property type="molecule type" value="Genomic_DNA"/>
</dbReference>
<gene>
    <name evidence="2" type="ORF">HNP47_000863</name>
</gene>
<evidence type="ECO:0000313" key="3">
    <source>
        <dbReference type="Proteomes" id="UP000556201"/>
    </source>
</evidence>
<evidence type="ECO:0000259" key="1">
    <source>
        <dbReference type="Pfam" id="PF22262"/>
    </source>
</evidence>